<dbReference type="InterPro" id="IPR016166">
    <property type="entry name" value="FAD-bd_PCMH"/>
</dbReference>
<comment type="caution">
    <text evidence="4">The sequence shown here is derived from an EMBL/GenBank/DDBJ whole genome shotgun (WGS) entry which is preliminary data.</text>
</comment>
<evidence type="ECO:0000313" key="5">
    <source>
        <dbReference type="EMBL" id="CAF3563098.1"/>
    </source>
</evidence>
<dbReference type="Gene3D" id="3.30.465.10">
    <property type="match status" value="2"/>
</dbReference>
<dbReference type="EMBL" id="CAJOBD010000071">
    <property type="protein sequence ID" value="CAF3563098.1"/>
    <property type="molecule type" value="Genomic_DNA"/>
</dbReference>
<dbReference type="Pfam" id="PF08031">
    <property type="entry name" value="BBE"/>
    <property type="match status" value="1"/>
</dbReference>
<reference evidence="4" key="1">
    <citation type="submission" date="2021-02" db="EMBL/GenBank/DDBJ databases">
        <authorList>
            <person name="Nowell W R."/>
        </authorList>
    </citation>
    <scope>NUCLEOTIDE SEQUENCE</scope>
</reference>
<name>A0A813ZIB9_9BILA</name>
<accession>A0A813ZIB9</accession>
<keyword evidence="2" id="KW-0560">Oxidoreductase</keyword>
<organism evidence="4 6">
    <name type="scientific">Rotaria sordida</name>
    <dbReference type="NCBI Taxonomy" id="392033"/>
    <lineage>
        <taxon>Eukaryota</taxon>
        <taxon>Metazoa</taxon>
        <taxon>Spiralia</taxon>
        <taxon>Gnathifera</taxon>
        <taxon>Rotifera</taxon>
        <taxon>Eurotatoria</taxon>
        <taxon>Bdelloidea</taxon>
        <taxon>Philodinida</taxon>
        <taxon>Philodinidae</taxon>
        <taxon>Rotaria</taxon>
    </lineage>
</organism>
<dbReference type="InterPro" id="IPR006094">
    <property type="entry name" value="Oxid_FAD_bind_N"/>
</dbReference>
<dbReference type="GO" id="GO:0016491">
    <property type="term" value="F:oxidoreductase activity"/>
    <property type="evidence" value="ECO:0007669"/>
    <property type="project" value="UniProtKB-KW"/>
</dbReference>
<dbReference type="PANTHER" id="PTHR13878:SF91">
    <property type="entry name" value="FAD BINDING DOMAIN PROTEIN (AFU_ORTHOLOGUE AFUA_6G12070)-RELATED"/>
    <property type="match status" value="1"/>
</dbReference>
<dbReference type="PROSITE" id="PS51387">
    <property type="entry name" value="FAD_PCMH"/>
    <property type="match status" value="1"/>
</dbReference>
<proteinExistence type="inferred from homology"/>
<dbReference type="Proteomes" id="UP000663836">
    <property type="component" value="Unassembled WGS sequence"/>
</dbReference>
<dbReference type="InterPro" id="IPR036318">
    <property type="entry name" value="FAD-bd_PCMH-like_sf"/>
</dbReference>
<evidence type="ECO:0000259" key="3">
    <source>
        <dbReference type="PROSITE" id="PS51387"/>
    </source>
</evidence>
<evidence type="ECO:0000256" key="1">
    <source>
        <dbReference type="ARBA" id="ARBA00005466"/>
    </source>
</evidence>
<dbReference type="Pfam" id="PF01565">
    <property type="entry name" value="FAD_binding_4"/>
    <property type="match status" value="1"/>
</dbReference>
<gene>
    <name evidence="5" type="ORF">JBS370_LOCUS1936</name>
    <name evidence="4" type="ORF">ZHD862_LOCUS7370</name>
</gene>
<protein>
    <recommendedName>
        <fullName evidence="3">FAD-binding PCMH-type domain-containing protein</fullName>
    </recommendedName>
</protein>
<comment type="similarity">
    <text evidence="1">Belongs to the oxygen-dependent FAD-linked oxidoreductase family.</text>
</comment>
<dbReference type="PANTHER" id="PTHR13878">
    <property type="entry name" value="GULONOLACTONE OXIDASE"/>
    <property type="match status" value="1"/>
</dbReference>
<dbReference type="GO" id="GO:0071949">
    <property type="term" value="F:FAD binding"/>
    <property type="evidence" value="ECO:0007669"/>
    <property type="project" value="InterPro"/>
</dbReference>
<dbReference type="InterPro" id="IPR050432">
    <property type="entry name" value="FAD-linked_Oxidoreductases_BP"/>
</dbReference>
<dbReference type="Proteomes" id="UP000663864">
    <property type="component" value="Unassembled WGS sequence"/>
</dbReference>
<evidence type="ECO:0000313" key="6">
    <source>
        <dbReference type="Proteomes" id="UP000663864"/>
    </source>
</evidence>
<dbReference type="AlphaFoldDB" id="A0A813ZIB9"/>
<dbReference type="EMBL" id="CAJNOT010000223">
    <property type="protein sequence ID" value="CAF0900700.1"/>
    <property type="molecule type" value="Genomic_DNA"/>
</dbReference>
<dbReference type="InterPro" id="IPR012951">
    <property type="entry name" value="BBE"/>
</dbReference>
<dbReference type="InterPro" id="IPR016169">
    <property type="entry name" value="FAD-bd_PCMH_sub2"/>
</dbReference>
<sequence>MFNESVDGRLVVPKPSAAVCNGRTYDAAGCNIAKAQWSNATWRDDQVGAMQIHNWENSSCSIFINSSTCNQGSVPMLAVDAILPKHVQATVQFAATKNLRLVIKSTGHDLLGRSTAAGSLLLWLHHMKGMTLIKQYSSCSLTNVLNAVRIEAGAQWGEVYQWLSKFNLVAIGGASPTVSVVGGYLQGGGHSPLSIWKGMAADQVLEYDVVTADGQRQTVNACQNRDLFWALSGGGGGTYAIVLSAVIRTFPSPSIVAGTLSVSASNATRYEKLIETFVEFLPRLADIGGSGYFDMFELTLRFLFHVPNGDQAALNATLNRFVTNNIDLDFETNSFVFPSFYYYFALILGPNNPTGYNALLSSRLIPESIIRNKPDKVAKVFVQAKGQNATGSNLRGSFVPGGRVSNTTNRYNSINPGWRTALLHMINIQYWSDTTSKADQDYLSAQVLNRAAILDKILPRGSQPTCYTNEAHPNEVNWQEKFFGSKVIYKQLKNIKKKYDPLGLFVCKNCVGSDDWTSDLNCPKRRILGKISSIYKNICNTIIKHH</sequence>
<evidence type="ECO:0000256" key="2">
    <source>
        <dbReference type="ARBA" id="ARBA00023002"/>
    </source>
</evidence>
<evidence type="ECO:0000313" key="4">
    <source>
        <dbReference type="EMBL" id="CAF0900700.1"/>
    </source>
</evidence>
<feature type="domain" description="FAD-binding PCMH-type" evidence="3">
    <location>
        <begin position="71"/>
        <end position="252"/>
    </location>
</feature>
<dbReference type="SUPFAM" id="SSF56176">
    <property type="entry name" value="FAD-binding/transporter-associated domain-like"/>
    <property type="match status" value="1"/>
</dbReference>